<sequence>MIQHEQGVHKAARRQGDPEVDTTYGCQRANDGNDPQPAIKQDVLADTVHGAHDQGDHSRLHAKERRAQRGTHEFNLEVQPGQREHQQESGKHETESRQHAPQPPLCSDAQMNAYFMRFGSGQHLHHRKQLVEAFAGDPAFLVHELAAQHVDLSHRPAPCEQAELEEAREELWVAHGWRDGFSRGIRRLARAIRLFIRNAHRSSPCSSTVTSQIRKLANKPSNTAEACGQQQVVLGDVPERRTGRAWLRGGLRTGRGVHVVLSS</sequence>
<evidence type="ECO:0000256" key="1">
    <source>
        <dbReference type="SAM" id="MobiDB-lite"/>
    </source>
</evidence>
<protein>
    <submittedName>
        <fullName evidence="2">Uncharacterized protein</fullName>
    </submittedName>
</protein>
<dbReference type="AlphaFoldDB" id="A0A9P1R5C5"/>
<reference evidence="3" key="1">
    <citation type="submission" date="2015-06" db="EMBL/GenBank/DDBJ databases">
        <authorList>
            <person name="Radhakrishnan Rajesh"/>
            <person name="Underwood Anthony"/>
            <person name="Al-Shahib Ali"/>
        </authorList>
    </citation>
    <scope>NUCLEOTIDE SEQUENCE [LARGE SCALE GENOMIC DNA]</scope>
    <source>
        <strain evidence="3">P19_London_7_VIM_2_05_10</strain>
    </source>
</reference>
<dbReference type="EMBL" id="CVVU01000166">
    <property type="protein sequence ID" value="CRO80071.1"/>
    <property type="molecule type" value="Genomic_DNA"/>
</dbReference>
<gene>
    <name evidence="2" type="ORF">PAERUG_P19_London_7_VIM_2_05_10_02565</name>
</gene>
<name>A0A9P1R5C5_PSEAI</name>
<evidence type="ECO:0000313" key="3">
    <source>
        <dbReference type="Proteomes" id="UP000045039"/>
    </source>
</evidence>
<organism evidence="2 3">
    <name type="scientific">Pseudomonas aeruginosa</name>
    <dbReference type="NCBI Taxonomy" id="287"/>
    <lineage>
        <taxon>Bacteria</taxon>
        <taxon>Pseudomonadati</taxon>
        <taxon>Pseudomonadota</taxon>
        <taxon>Gammaproteobacteria</taxon>
        <taxon>Pseudomonadales</taxon>
        <taxon>Pseudomonadaceae</taxon>
        <taxon>Pseudomonas</taxon>
    </lineage>
</organism>
<feature type="compositionally biased region" description="Basic and acidic residues" evidence="1">
    <location>
        <begin position="49"/>
        <end position="75"/>
    </location>
</feature>
<dbReference type="Proteomes" id="UP000045039">
    <property type="component" value="Unassembled WGS sequence"/>
</dbReference>
<accession>A0A9P1R5C5</accession>
<evidence type="ECO:0000313" key="2">
    <source>
        <dbReference type="EMBL" id="CRO80071.1"/>
    </source>
</evidence>
<feature type="compositionally biased region" description="Basic and acidic residues" evidence="1">
    <location>
        <begin position="82"/>
        <end position="98"/>
    </location>
</feature>
<proteinExistence type="predicted"/>
<feature type="region of interest" description="Disordered" evidence="1">
    <location>
        <begin position="1"/>
        <end position="107"/>
    </location>
</feature>
<comment type="caution">
    <text evidence="2">The sequence shown here is derived from an EMBL/GenBank/DDBJ whole genome shotgun (WGS) entry which is preliminary data.</text>
</comment>